<dbReference type="AlphaFoldDB" id="A0A068V7I5"/>
<reference evidence="2" key="1">
    <citation type="journal article" date="2014" name="Science">
        <title>The coffee genome provides insight into the convergent evolution of caffeine biosynthesis.</title>
        <authorList>
            <person name="Denoeud F."/>
            <person name="Carretero-Paulet L."/>
            <person name="Dereeper A."/>
            <person name="Droc G."/>
            <person name="Guyot R."/>
            <person name="Pietrella M."/>
            <person name="Zheng C."/>
            <person name="Alberti A."/>
            <person name="Anthony F."/>
            <person name="Aprea G."/>
            <person name="Aury J.M."/>
            <person name="Bento P."/>
            <person name="Bernard M."/>
            <person name="Bocs S."/>
            <person name="Campa C."/>
            <person name="Cenci A."/>
            <person name="Combes M.C."/>
            <person name="Crouzillat D."/>
            <person name="Da Silva C."/>
            <person name="Daddiego L."/>
            <person name="De Bellis F."/>
            <person name="Dussert S."/>
            <person name="Garsmeur O."/>
            <person name="Gayraud T."/>
            <person name="Guignon V."/>
            <person name="Jahn K."/>
            <person name="Jamilloux V."/>
            <person name="Joet T."/>
            <person name="Labadie K."/>
            <person name="Lan T."/>
            <person name="Leclercq J."/>
            <person name="Lepelley M."/>
            <person name="Leroy T."/>
            <person name="Li L.T."/>
            <person name="Librado P."/>
            <person name="Lopez L."/>
            <person name="Munoz A."/>
            <person name="Noel B."/>
            <person name="Pallavicini A."/>
            <person name="Perrotta G."/>
            <person name="Poncet V."/>
            <person name="Pot D."/>
            <person name="Priyono X."/>
            <person name="Rigoreau M."/>
            <person name="Rouard M."/>
            <person name="Rozas J."/>
            <person name="Tranchant-Dubreuil C."/>
            <person name="VanBuren R."/>
            <person name="Zhang Q."/>
            <person name="Andrade A.C."/>
            <person name="Argout X."/>
            <person name="Bertrand B."/>
            <person name="de Kochko A."/>
            <person name="Graziosi G."/>
            <person name="Henry R.J."/>
            <person name="Jayarama X."/>
            <person name="Ming R."/>
            <person name="Nagai C."/>
            <person name="Rounsley S."/>
            <person name="Sankoff D."/>
            <person name="Giuliano G."/>
            <person name="Albert V.A."/>
            <person name="Wincker P."/>
            <person name="Lashermes P."/>
        </authorList>
    </citation>
    <scope>NUCLEOTIDE SEQUENCE [LARGE SCALE GENOMIC DNA]</scope>
    <source>
        <strain evidence="2">cv. DH200-94</strain>
    </source>
</reference>
<organism evidence="1 2">
    <name type="scientific">Coffea canephora</name>
    <name type="common">Robusta coffee</name>
    <dbReference type="NCBI Taxonomy" id="49390"/>
    <lineage>
        <taxon>Eukaryota</taxon>
        <taxon>Viridiplantae</taxon>
        <taxon>Streptophyta</taxon>
        <taxon>Embryophyta</taxon>
        <taxon>Tracheophyta</taxon>
        <taxon>Spermatophyta</taxon>
        <taxon>Magnoliopsida</taxon>
        <taxon>eudicotyledons</taxon>
        <taxon>Gunneridae</taxon>
        <taxon>Pentapetalae</taxon>
        <taxon>asterids</taxon>
        <taxon>lamiids</taxon>
        <taxon>Gentianales</taxon>
        <taxon>Rubiaceae</taxon>
        <taxon>Ixoroideae</taxon>
        <taxon>Gardenieae complex</taxon>
        <taxon>Bertiereae - Coffeeae clade</taxon>
        <taxon>Coffeeae</taxon>
        <taxon>Coffea</taxon>
    </lineage>
</organism>
<keyword evidence="2" id="KW-1185">Reference proteome</keyword>
<dbReference type="Gramene" id="CDP15863">
    <property type="protein sequence ID" value="CDP15863"/>
    <property type="gene ID" value="GSCOC_T00016760001"/>
</dbReference>
<proteinExistence type="predicted"/>
<gene>
    <name evidence="1" type="ORF">GSCOC_T00016760001</name>
</gene>
<accession>A0A068V7I5</accession>
<evidence type="ECO:0000313" key="2">
    <source>
        <dbReference type="Proteomes" id="UP000295252"/>
    </source>
</evidence>
<protein>
    <submittedName>
        <fullName evidence="1">Uncharacterized protein</fullName>
    </submittedName>
</protein>
<dbReference type="Proteomes" id="UP000295252">
    <property type="component" value="Chromosome VII"/>
</dbReference>
<sequence>MTTMVLLYLATSSRNLLQCPFPPFLPVAVTRLNEDGKAKKITWICLRSKPSVQFN</sequence>
<dbReference type="InParanoid" id="A0A068V7I5"/>
<name>A0A068V7I5_COFCA</name>
<evidence type="ECO:0000313" key="1">
    <source>
        <dbReference type="EMBL" id="CDP15863.1"/>
    </source>
</evidence>
<dbReference type="EMBL" id="HG739196">
    <property type="protein sequence ID" value="CDP15863.1"/>
    <property type="molecule type" value="Genomic_DNA"/>
</dbReference>